<reference evidence="1" key="1">
    <citation type="submission" date="2018-01" db="EMBL/GenBank/DDBJ databases">
        <title>An insight into the sialome of Amazonian anophelines.</title>
        <authorList>
            <person name="Ribeiro J.M."/>
            <person name="Scarpassa V."/>
            <person name="Calvo E."/>
        </authorList>
    </citation>
    <scope>NUCLEOTIDE SEQUENCE</scope>
    <source>
        <tissue evidence="1">Salivary glands</tissue>
    </source>
</reference>
<protein>
    <submittedName>
        <fullName evidence="1">Putative secreted protein</fullName>
    </submittedName>
</protein>
<sequence length="77" mass="8017">MLGTDSPMVFLLPMGALLQHCPPAGSTVSPALRCASSLQAARVPAFVSAAPTIPDVSSPVLHELLPFVQVHLLESLD</sequence>
<proteinExistence type="predicted"/>
<dbReference type="EMBL" id="GGFK01013996">
    <property type="protein sequence ID" value="MBW47317.1"/>
    <property type="molecule type" value="Transcribed_RNA"/>
</dbReference>
<organism evidence="1">
    <name type="scientific">Anopheles triannulatus</name>
    <dbReference type="NCBI Taxonomy" id="58253"/>
    <lineage>
        <taxon>Eukaryota</taxon>
        <taxon>Metazoa</taxon>
        <taxon>Ecdysozoa</taxon>
        <taxon>Arthropoda</taxon>
        <taxon>Hexapoda</taxon>
        <taxon>Insecta</taxon>
        <taxon>Pterygota</taxon>
        <taxon>Neoptera</taxon>
        <taxon>Endopterygota</taxon>
        <taxon>Diptera</taxon>
        <taxon>Nematocera</taxon>
        <taxon>Culicoidea</taxon>
        <taxon>Culicidae</taxon>
        <taxon>Anophelinae</taxon>
        <taxon>Anopheles</taxon>
    </lineage>
</organism>
<name>A0A2M4B2R4_9DIPT</name>
<accession>A0A2M4B2R4</accession>
<evidence type="ECO:0000313" key="1">
    <source>
        <dbReference type="EMBL" id="MBW47317.1"/>
    </source>
</evidence>
<dbReference type="AlphaFoldDB" id="A0A2M4B2R4"/>